<dbReference type="AlphaFoldDB" id="A0A381S0T8"/>
<keyword evidence="2" id="KW-0808">Transferase</keyword>
<dbReference type="Pfam" id="PF01555">
    <property type="entry name" value="N6_N4_Mtase"/>
    <property type="match status" value="1"/>
</dbReference>
<dbReference type="Gene3D" id="3.40.50.150">
    <property type="entry name" value="Vaccinia Virus protein VP39"/>
    <property type="match status" value="1"/>
</dbReference>
<dbReference type="GO" id="GO:0032259">
    <property type="term" value="P:methylation"/>
    <property type="evidence" value="ECO:0007669"/>
    <property type="project" value="UniProtKB-KW"/>
</dbReference>
<dbReference type="EMBL" id="UINC01002535">
    <property type="protein sequence ID" value="SUZ97726.1"/>
    <property type="molecule type" value="Genomic_DNA"/>
</dbReference>
<evidence type="ECO:0000256" key="2">
    <source>
        <dbReference type="ARBA" id="ARBA00022679"/>
    </source>
</evidence>
<gene>
    <name evidence="4" type="ORF">METZ01_LOCUS50580</name>
</gene>
<evidence type="ECO:0000313" key="4">
    <source>
        <dbReference type="EMBL" id="SUZ97726.1"/>
    </source>
</evidence>
<keyword evidence="1" id="KW-0489">Methyltransferase</keyword>
<dbReference type="SUPFAM" id="SSF53335">
    <property type="entry name" value="S-adenosyl-L-methionine-dependent methyltransferases"/>
    <property type="match status" value="1"/>
</dbReference>
<reference evidence="4" key="1">
    <citation type="submission" date="2018-05" db="EMBL/GenBank/DDBJ databases">
        <authorList>
            <person name="Lanie J.A."/>
            <person name="Ng W.-L."/>
            <person name="Kazmierczak K.M."/>
            <person name="Andrzejewski T.M."/>
            <person name="Davidsen T.M."/>
            <person name="Wayne K.J."/>
            <person name="Tettelin H."/>
            <person name="Glass J.I."/>
            <person name="Rusch D."/>
            <person name="Podicherti R."/>
            <person name="Tsui H.-C.T."/>
            <person name="Winkler M.E."/>
        </authorList>
    </citation>
    <scope>NUCLEOTIDE SEQUENCE</scope>
</reference>
<sequence>MNGPKKEAFNPLFTNPLEAVSGMTVSDLNRYLPAVRQENEIKMTRNQMEEGLFLADGIKGLARLPDNTIDIIVTNPPESPGKEASEKNPTLTLQEYYQWNEKWLEQSFRVLKPTGSIYLICGWRYSGMYHALLSNNFNIQSRITWRNNQAKDQPRLVIWRNVLSDIWFATKTNEFMFDQKKVSSLKEAEQKQELNNFWADIFDIQIGAKNQFERGKPEEVLKRIFTVSSFKLNWVVDPFMGRGSVGIMAKKTGRRFIGFETDQDQLLMAMKRIDQT</sequence>
<evidence type="ECO:0000259" key="3">
    <source>
        <dbReference type="Pfam" id="PF01555"/>
    </source>
</evidence>
<feature type="domain" description="DNA methylase N-4/N-6" evidence="3">
    <location>
        <begin position="69"/>
        <end position="269"/>
    </location>
</feature>
<dbReference type="InterPro" id="IPR029063">
    <property type="entry name" value="SAM-dependent_MTases_sf"/>
</dbReference>
<accession>A0A381S0T8</accession>
<name>A0A381S0T8_9ZZZZ</name>
<proteinExistence type="predicted"/>
<dbReference type="PRINTS" id="PR00508">
    <property type="entry name" value="S21N4MTFRASE"/>
</dbReference>
<dbReference type="InterPro" id="IPR001091">
    <property type="entry name" value="RM_Methyltransferase"/>
</dbReference>
<evidence type="ECO:0000256" key="1">
    <source>
        <dbReference type="ARBA" id="ARBA00022603"/>
    </source>
</evidence>
<dbReference type="GO" id="GO:0003677">
    <property type="term" value="F:DNA binding"/>
    <property type="evidence" value="ECO:0007669"/>
    <property type="project" value="InterPro"/>
</dbReference>
<dbReference type="GO" id="GO:0008170">
    <property type="term" value="F:N-methyltransferase activity"/>
    <property type="evidence" value="ECO:0007669"/>
    <property type="project" value="InterPro"/>
</dbReference>
<organism evidence="4">
    <name type="scientific">marine metagenome</name>
    <dbReference type="NCBI Taxonomy" id="408172"/>
    <lineage>
        <taxon>unclassified sequences</taxon>
        <taxon>metagenomes</taxon>
        <taxon>ecological metagenomes</taxon>
    </lineage>
</organism>
<dbReference type="InterPro" id="IPR002941">
    <property type="entry name" value="DNA_methylase_N4/N6"/>
</dbReference>
<protein>
    <recommendedName>
        <fullName evidence="3">DNA methylase N-4/N-6 domain-containing protein</fullName>
    </recommendedName>
</protein>